<dbReference type="EMBL" id="BAAABV010000015">
    <property type="protein sequence ID" value="GAA0286688.1"/>
    <property type="molecule type" value="Genomic_DNA"/>
</dbReference>
<protein>
    <submittedName>
        <fullName evidence="3">Uncharacterized protein</fullName>
    </submittedName>
</protein>
<feature type="compositionally biased region" description="Low complexity" evidence="1">
    <location>
        <begin position="124"/>
        <end position="159"/>
    </location>
</feature>
<organism evidence="3 4">
    <name type="scientific">Streptomyces polychromogenes</name>
    <dbReference type="NCBI Taxonomy" id="67342"/>
    <lineage>
        <taxon>Bacteria</taxon>
        <taxon>Bacillati</taxon>
        <taxon>Actinomycetota</taxon>
        <taxon>Actinomycetes</taxon>
        <taxon>Kitasatosporales</taxon>
        <taxon>Streptomycetaceae</taxon>
        <taxon>Streptomyces</taxon>
    </lineage>
</organism>
<comment type="caution">
    <text evidence="3">The sequence shown here is derived from an EMBL/GenBank/DDBJ whole genome shotgun (WGS) entry which is preliminary data.</text>
</comment>
<proteinExistence type="predicted"/>
<evidence type="ECO:0000313" key="3">
    <source>
        <dbReference type="EMBL" id="GAA0286688.1"/>
    </source>
</evidence>
<reference evidence="4" key="1">
    <citation type="journal article" date="2019" name="Int. J. Syst. Evol. Microbiol.">
        <title>The Global Catalogue of Microorganisms (GCM) 10K type strain sequencing project: providing services to taxonomists for standard genome sequencing and annotation.</title>
        <authorList>
            <consortium name="The Broad Institute Genomics Platform"/>
            <consortium name="The Broad Institute Genome Sequencing Center for Infectious Disease"/>
            <person name="Wu L."/>
            <person name="Ma J."/>
        </authorList>
    </citation>
    <scope>NUCLEOTIDE SEQUENCE [LARGE SCALE GENOMIC DNA]</scope>
    <source>
        <strain evidence="4">JCM 4505</strain>
    </source>
</reference>
<keyword evidence="2" id="KW-0472">Membrane</keyword>
<evidence type="ECO:0000256" key="2">
    <source>
        <dbReference type="SAM" id="Phobius"/>
    </source>
</evidence>
<feature type="compositionally biased region" description="Pro residues" evidence="1">
    <location>
        <begin position="76"/>
        <end position="97"/>
    </location>
</feature>
<feature type="transmembrane region" description="Helical" evidence="2">
    <location>
        <begin position="48"/>
        <end position="68"/>
    </location>
</feature>
<feature type="compositionally biased region" description="Pro residues" evidence="1">
    <location>
        <begin position="105"/>
        <end position="123"/>
    </location>
</feature>
<name>A0ABP3EZD0_9ACTN</name>
<accession>A0ABP3EZD0</accession>
<keyword evidence="2" id="KW-0812">Transmembrane</keyword>
<gene>
    <name evidence="3" type="ORF">GCM10010302_26230</name>
</gene>
<keyword evidence="4" id="KW-1185">Reference proteome</keyword>
<evidence type="ECO:0000256" key="1">
    <source>
        <dbReference type="SAM" id="MobiDB-lite"/>
    </source>
</evidence>
<sequence length="169" mass="16857">MSGERPVERRLRQAMEARAAQVTVVSLRPADPPGPHLKATRVRLRRPAWAFAGLSGLAAAALAGYLLLGPDEVPSRPVPPAAPPELTPLPSPSPSVSPAPSAVPSEPPSQSPGPRATPVPTPPGSSARPSRPASAPPSTHAPAQGSAVPSAGSGAGLPPVTAVPSSPKP</sequence>
<evidence type="ECO:0000313" key="4">
    <source>
        <dbReference type="Proteomes" id="UP001501867"/>
    </source>
</evidence>
<dbReference type="Proteomes" id="UP001501867">
    <property type="component" value="Unassembled WGS sequence"/>
</dbReference>
<dbReference type="PRINTS" id="PR01217">
    <property type="entry name" value="PRICHEXTENSN"/>
</dbReference>
<dbReference type="RefSeq" id="WP_344157559.1">
    <property type="nucleotide sequence ID" value="NZ_BAAABV010000015.1"/>
</dbReference>
<feature type="region of interest" description="Disordered" evidence="1">
    <location>
        <begin position="69"/>
        <end position="169"/>
    </location>
</feature>
<keyword evidence="2" id="KW-1133">Transmembrane helix</keyword>